<dbReference type="InterPro" id="IPR029026">
    <property type="entry name" value="tRNA_m1G_MTases_N"/>
</dbReference>
<protein>
    <submittedName>
        <fullName evidence="1">Uncharacterized protein</fullName>
    </submittedName>
</protein>
<reference evidence="1 2" key="1">
    <citation type="submission" date="2015-10" db="EMBL/GenBank/DDBJ databases">
        <title>Complete genome sequence of hyperthermophilic archaeon Pyrodictium delaneyi Su06.</title>
        <authorList>
            <person name="Jung J.-H."/>
            <person name="Lin J."/>
            <person name="Holden J.F."/>
            <person name="Park C.-S."/>
        </authorList>
    </citation>
    <scope>NUCLEOTIDE SEQUENCE [LARGE SCALE GENOMIC DNA]</scope>
    <source>
        <strain evidence="1 2">Su06</strain>
    </source>
</reference>
<accession>A0A0P0N352</accession>
<dbReference type="RefSeq" id="WP_143522224.1">
    <property type="nucleotide sequence ID" value="NZ_CP013011.1"/>
</dbReference>
<dbReference type="GeneID" id="26098861"/>
<evidence type="ECO:0000313" key="1">
    <source>
        <dbReference type="EMBL" id="ALL00581.1"/>
    </source>
</evidence>
<dbReference type="Proteomes" id="UP000058613">
    <property type="component" value="Chromosome"/>
</dbReference>
<sequence length="165" mass="18331">MSASRKWDGCRVRIVYRDEPSPDSLLRAGLVAVSALLLSNSIRRHVCVELLAWLETGSGLQPVTLRIDGARVKWLRADESSLLGVLRNAVRKGGWPGIEVALGDGLKNLEGCIDAESVIEGECSKCIRVKGQRIGLKPWWLLAAAMVAHDGRCWQDCREERRDRD</sequence>
<proteinExistence type="predicted"/>
<organism evidence="1 2">
    <name type="scientific">Pyrodictium delaneyi</name>
    <dbReference type="NCBI Taxonomy" id="1273541"/>
    <lineage>
        <taxon>Archaea</taxon>
        <taxon>Thermoproteota</taxon>
        <taxon>Thermoprotei</taxon>
        <taxon>Desulfurococcales</taxon>
        <taxon>Pyrodictiaceae</taxon>
        <taxon>Pyrodictium</taxon>
    </lineage>
</organism>
<dbReference type="Gene3D" id="3.40.1280.10">
    <property type="match status" value="1"/>
</dbReference>
<gene>
    <name evidence="1" type="ORF">Pyrde_0531</name>
</gene>
<dbReference type="AlphaFoldDB" id="A0A0P0N352"/>
<dbReference type="STRING" id="1273541.Pyrde_0531"/>
<name>A0A0P0N352_9CREN</name>
<dbReference type="InterPro" id="IPR029028">
    <property type="entry name" value="Alpha/beta_knot_MTases"/>
</dbReference>
<dbReference type="EMBL" id="CP013011">
    <property type="protein sequence ID" value="ALL00581.1"/>
    <property type="molecule type" value="Genomic_DNA"/>
</dbReference>
<dbReference type="SUPFAM" id="SSF75217">
    <property type="entry name" value="alpha/beta knot"/>
    <property type="match status" value="1"/>
</dbReference>
<dbReference type="OrthoDB" id="380859at2157"/>
<evidence type="ECO:0000313" key="2">
    <source>
        <dbReference type="Proteomes" id="UP000058613"/>
    </source>
</evidence>
<dbReference type="KEGG" id="pdl:Pyrde_0531"/>